<dbReference type="Gene3D" id="3.30.200.20">
    <property type="entry name" value="Phosphorylase Kinase, domain 1"/>
    <property type="match status" value="1"/>
</dbReference>
<dbReference type="CDD" id="cd14014">
    <property type="entry name" value="STKc_PknB_like"/>
    <property type="match status" value="1"/>
</dbReference>
<dbReference type="PROSITE" id="PS50011">
    <property type="entry name" value="PROTEIN_KINASE_DOM"/>
    <property type="match status" value="1"/>
</dbReference>
<dbReference type="GO" id="GO:0005524">
    <property type="term" value="F:ATP binding"/>
    <property type="evidence" value="ECO:0007669"/>
    <property type="project" value="UniProtKB-UniRule"/>
</dbReference>
<evidence type="ECO:0000256" key="6">
    <source>
        <dbReference type="SAM" id="MobiDB-lite"/>
    </source>
</evidence>
<dbReference type="GO" id="GO:0004674">
    <property type="term" value="F:protein serine/threonine kinase activity"/>
    <property type="evidence" value="ECO:0007669"/>
    <property type="project" value="UniProtKB-EC"/>
</dbReference>
<feature type="compositionally biased region" description="Acidic residues" evidence="6">
    <location>
        <begin position="401"/>
        <end position="410"/>
    </location>
</feature>
<keyword evidence="3 8" id="KW-0418">Kinase</keyword>
<dbReference type="PROSITE" id="PS00107">
    <property type="entry name" value="PROTEIN_KINASE_ATP"/>
    <property type="match status" value="1"/>
</dbReference>
<evidence type="ECO:0000256" key="5">
    <source>
        <dbReference type="PROSITE-ProRule" id="PRU10141"/>
    </source>
</evidence>
<keyword evidence="1 8" id="KW-0808">Transferase</keyword>
<dbReference type="AlphaFoldDB" id="A0A517QHH5"/>
<dbReference type="OrthoDB" id="6111975at2"/>
<feature type="domain" description="Protein kinase" evidence="7">
    <location>
        <begin position="72"/>
        <end position="345"/>
    </location>
</feature>
<organism evidence="8 9">
    <name type="scientific">Thalassoglobus polymorphus</name>
    <dbReference type="NCBI Taxonomy" id="2527994"/>
    <lineage>
        <taxon>Bacteria</taxon>
        <taxon>Pseudomonadati</taxon>
        <taxon>Planctomycetota</taxon>
        <taxon>Planctomycetia</taxon>
        <taxon>Planctomycetales</taxon>
        <taxon>Planctomycetaceae</taxon>
        <taxon>Thalassoglobus</taxon>
    </lineage>
</organism>
<evidence type="ECO:0000256" key="2">
    <source>
        <dbReference type="ARBA" id="ARBA00022741"/>
    </source>
</evidence>
<evidence type="ECO:0000256" key="3">
    <source>
        <dbReference type="ARBA" id="ARBA00022777"/>
    </source>
</evidence>
<name>A0A517QHH5_9PLAN</name>
<gene>
    <name evidence="8" type="primary">pknB_2</name>
    <name evidence="8" type="ORF">Mal48_03140</name>
</gene>
<dbReference type="KEGG" id="tpol:Mal48_03140"/>
<dbReference type="EC" id="2.7.11.1" evidence="8"/>
<accession>A0A517QHH5</accession>
<evidence type="ECO:0000256" key="1">
    <source>
        <dbReference type="ARBA" id="ARBA00022679"/>
    </source>
</evidence>
<keyword evidence="2 5" id="KW-0547">Nucleotide-binding</keyword>
<dbReference type="Proteomes" id="UP000315724">
    <property type="component" value="Chromosome"/>
</dbReference>
<evidence type="ECO:0000313" key="8">
    <source>
        <dbReference type="EMBL" id="QDT31083.1"/>
    </source>
</evidence>
<proteinExistence type="predicted"/>
<dbReference type="InterPro" id="IPR017441">
    <property type="entry name" value="Protein_kinase_ATP_BS"/>
</dbReference>
<evidence type="ECO:0000256" key="4">
    <source>
        <dbReference type="ARBA" id="ARBA00022840"/>
    </source>
</evidence>
<dbReference type="PROSITE" id="PS00108">
    <property type="entry name" value="PROTEIN_KINASE_ST"/>
    <property type="match status" value="1"/>
</dbReference>
<feature type="compositionally biased region" description="Polar residues" evidence="6">
    <location>
        <begin position="375"/>
        <end position="386"/>
    </location>
</feature>
<reference evidence="8 9" key="1">
    <citation type="submission" date="2019-02" db="EMBL/GenBank/DDBJ databases">
        <title>Deep-cultivation of Planctomycetes and their phenomic and genomic characterization uncovers novel biology.</title>
        <authorList>
            <person name="Wiegand S."/>
            <person name="Jogler M."/>
            <person name="Boedeker C."/>
            <person name="Pinto D."/>
            <person name="Vollmers J."/>
            <person name="Rivas-Marin E."/>
            <person name="Kohn T."/>
            <person name="Peeters S.H."/>
            <person name="Heuer A."/>
            <person name="Rast P."/>
            <person name="Oberbeckmann S."/>
            <person name="Bunk B."/>
            <person name="Jeske O."/>
            <person name="Meyerdierks A."/>
            <person name="Storesund J.E."/>
            <person name="Kallscheuer N."/>
            <person name="Luecker S."/>
            <person name="Lage O.M."/>
            <person name="Pohl T."/>
            <person name="Merkel B.J."/>
            <person name="Hornburger P."/>
            <person name="Mueller R.-W."/>
            <person name="Bruemmer F."/>
            <person name="Labrenz M."/>
            <person name="Spormann A.M."/>
            <person name="Op den Camp H."/>
            <person name="Overmann J."/>
            <person name="Amann R."/>
            <person name="Jetten M.S.M."/>
            <person name="Mascher T."/>
            <person name="Medema M.H."/>
            <person name="Devos D.P."/>
            <person name="Kaster A.-K."/>
            <person name="Ovreas L."/>
            <person name="Rohde M."/>
            <person name="Galperin M.Y."/>
            <person name="Jogler C."/>
        </authorList>
    </citation>
    <scope>NUCLEOTIDE SEQUENCE [LARGE SCALE GENOMIC DNA]</scope>
    <source>
        <strain evidence="8 9">Mal48</strain>
    </source>
</reference>
<sequence>MPTTSSTFIRQLKKSRILTAQQFQAFTNTLHLTEEVSEVQLATSAVKQKLMTRFQAEEILNGRARTLSVGDYILFDILGYGGMGTVYIAKHRETKRLVAIKLLGEQTKHDAGIRARFQLEARAGMQFDHPKLVKTLELGTIQELYGESEYMVMELVQGVTLLEGINFSKGPLKWDAAADVICQAADGLAYLHELNMVHRDVKPDNILIEVNGNSKLLDFGLTLADQGAFEEEFSLAMIFGHDCLGTADYIPPEQSLDSLSVDNRADIYSLGCTLYTALTAKRPFPGLKRPETVKAHRSHPRPLVKDINSQAPEALSDIARRMMAINPGERPQTMQEVIDLLSPYRNQRNWAFEFNQVLSQRREMRKRYITESRTRSSQVKRPTTVNSRDETETPGKKNVTGDEDLCDLDS</sequence>
<evidence type="ECO:0000313" key="9">
    <source>
        <dbReference type="Proteomes" id="UP000315724"/>
    </source>
</evidence>
<feature type="binding site" evidence="5">
    <location>
        <position position="101"/>
    </location>
    <ligand>
        <name>ATP</name>
        <dbReference type="ChEBI" id="CHEBI:30616"/>
    </ligand>
</feature>
<dbReference type="InterPro" id="IPR008271">
    <property type="entry name" value="Ser/Thr_kinase_AS"/>
</dbReference>
<dbReference type="Gene3D" id="1.10.510.10">
    <property type="entry name" value="Transferase(Phosphotransferase) domain 1"/>
    <property type="match status" value="1"/>
</dbReference>
<feature type="region of interest" description="Disordered" evidence="6">
    <location>
        <begin position="368"/>
        <end position="410"/>
    </location>
</feature>
<dbReference type="EMBL" id="CP036267">
    <property type="protein sequence ID" value="QDT31083.1"/>
    <property type="molecule type" value="Genomic_DNA"/>
</dbReference>
<keyword evidence="4 5" id="KW-0067">ATP-binding</keyword>
<evidence type="ECO:0000259" key="7">
    <source>
        <dbReference type="PROSITE" id="PS50011"/>
    </source>
</evidence>
<dbReference type="Pfam" id="PF00069">
    <property type="entry name" value="Pkinase"/>
    <property type="match status" value="1"/>
</dbReference>
<dbReference type="PANTHER" id="PTHR43289:SF6">
    <property type="entry name" value="SERINE_THREONINE-PROTEIN KINASE NEKL-3"/>
    <property type="match status" value="1"/>
</dbReference>
<dbReference type="SMART" id="SM00220">
    <property type="entry name" value="S_TKc"/>
    <property type="match status" value="1"/>
</dbReference>
<keyword evidence="9" id="KW-1185">Reference proteome</keyword>
<protein>
    <submittedName>
        <fullName evidence="8">Serine/threonine-protein kinase PknB</fullName>
        <ecNumber evidence="8">2.7.11.1</ecNumber>
    </submittedName>
</protein>
<dbReference type="RefSeq" id="WP_145195402.1">
    <property type="nucleotide sequence ID" value="NZ_CP036267.1"/>
</dbReference>
<dbReference type="InterPro" id="IPR000719">
    <property type="entry name" value="Prot_kinase_dom"/>
</dbReference>
<dbReference type="PANTHER" id="PTHR43289">
    <property type="entry name" value="MITOGEN-ACTIVATED PROTEIN KINASE KINASE KINASE 20-RELATED"/>
    <property type="match status" value="1"/>
</dbReference>
<dbReference type="InterPro" id="IPR011009">
    <property type="entry name" value="Kinase-like_dom_sf"/>
</dbReference>
<dbReference type="SUPFAM" id="SSF56112">
    <property type="entry name" value="Protein kinase-like (PK-like)"/>
    <property type="match status" value="1"/>
</dbReference>